<dbReference type="Proteomes" id="UP001447188">
    <property type="component" value="Unassembled WGS sequence"/>
</dbReference>
<feature type="domain" description="Oxidoreductase molybdopterin-binding" evidence="5">
    <location>
        <begin position="133"/>
        <end position="314"/>
    </location>
</feature>
<evidence type="ECO:0008006" key="9">
    <source>
        <dbReference type="Google" id="ProtNLM"/>
    </source>
</evidence>
<dbReference type="CDD" id="cd02110">
    <property type="entry name" value="SO_family_Moco_dimer"/>
    <property type="match status" value="1"/>
</dbReference>
<dbReference type="PANTHER" id="PTHR19372:SF6">
    <property type="entry name" value="SULFITE OXIDASE"/>
    <property type="match status" value="1"/>
</dbReference>
<dbReference type="SUPFAM" id="SSF56524">
    <property type="entry name" value="Oxidoreductase molybdopterin-binding domain"/>
    <property type="match status" value="1"/>
</dbReference>
<dbReference type="InterPro" id="IPR008335">
    <property type="entry name" value="Mopterin_OxRdtase_euk"/>
</dbReference>
<feature type="domain" description="Moybdenum cofactor oxidoreductase dimerisation" evidence="6">
    <location>
        <begin position="340"/>
        <end position="460"/>
    </location>
</feature>
<evidence type="ECO:0000256" key="4">
    <source>
        <dbReference type="ARBA" id="ARBA00023002"/>
    </source>
</evidence>
<proteinExistence type="predicted"/>
<evidence type="ECO:0000256" key="1">
    <source>
        <dbReference type="ARBA" id="ARBA00001924"/>
    </source>
</evidence>
<dbReference type="EMBL" id="JBBBZM010000083">
    <property type="protein sequence ID" value="KAL0634843.1"/>
    <property type="molecule type" value="Genomic_DNA"/>
</dbReference>
<dbReference type="Gene3D" id="3.90.420.10">
    <property type="entry name" value="Oxidoreductase, molybdopterin-binding domain"/>
    <property type="match status" value="1"/>
</dbReference>
<evidence type="ECO:0000313" key="7">
    <source>
        <dbReference type="EMBL" id="KAL0634843.1"/>
    </source>
</evidence>
<dbReference type="Pfam" id="PF00174">
    <property type="entry name" value="Oxidored_molyb"/>
    <property type="match status" value="1"/>
</dbReference>
<dbReference type="PANTHER" id="PTHR19372">
    <property type="entry name" value="SULFITE REDUCTASE"/>
    <property type="match status" value="1"/>
</dbReference>
<dbReference type="Gene3D" id="2.60.40.650">
    <property type="match status" value="1"/>
</dbReference>
<keyword evidence="4" id="KW-0560">Oxidoreductase</keyword>
<name>A0ABR3GFW0_9PEZI</name>
<gene>
    <name evidence="7" type="ORF">Q9L58_006203</name>
</gene>
<dbReference type="SUPFAM" id="SSF81296">
    <property type="entry name" value="E set domains"/>
    <property type="match status" value="1"/>
</dbReference>
<dbReference type="InterPro" id="IPR036374">
    <property type="entry name" value="OxRdtase_Mopterin-bd_sf"/>
</dbReference>
<evidence type="ECO:0000256" key="2">
    <source>
        <dbReference type="ARBA" id="ARBA00022505"/>
    </source>
</evidence>
<evidence type="ECO:0000313" key="8">
    <source>
        <dbReference type="Proteomes" id="UP001447188"/>
    </source>
</evidence>
<sequence length="515" mass="58800">MASADICPPGPYFPEEIKGWHGYIEWEDYPEKRAEAARILGLHHDQFAHPPEFQLEPLPKTNPVLEGVRWKQYHAALGETLKHIPKESWDTVMKEKAADMNHVLDFPYNGEPPKARLIEHVITPNELHFVRNHGGIPRIDEDAYFFDVGRLVNNPKRITLKDLKNEDIFPRQSNIVTIQCSGTRRIEQIALYPGDGDELINAPWAEGAIGTAKWTGVSLKKVIKYCGGLKPEAQHLEFVGADTYFKKGQVSNYSVSVPWRKVKLNEVLLAWEMNDKPLPRIHGFPLRVVAFGFIGARSCKWLTKINALAEPSMGVVQRKEYLYYNHQIGKHNTLYSSGFSIQDMPVSSAIMAPIDKDVIVHDGKITVKGWAYSGGGRWPQRVEVSPDGGSNWYEVPWQQISKKYYHAWRLWTIEVPCDAEGWLGFVCRCWDNSLNTQPTFVRSAWNWDLHVTSSCHRIYVYSVNRTKPQTAKRLKQLTEKGISLVPITLPLEFNLEDDDTYLDAVRAQGGRDPEE</sequence>
<organism evidence="7 8">
    <name type="scientific">Discina gigas</name>
    <dbReference type="NCBI Taxonomy" id="1032678"/>
    <lineage>
        <taxon>Eukaryota</taxon>
        <taxon>Fungi</taxon>
        <taxon>Dikarya</taxon>
        <taxon>Ascomycota</taxon>
        <taxon>Pezizomycotina</taxon>
        <taxon>Pezizomycetes</taxon>
        <taxon>Pezizales</taxon>
        <taxon>Discinaceae</taxon>
        <taxon>Discina</taxon>
    </lineage>
</organism>
<keyword evidence="2" id="KW-0500">Molybdenum</keyword>
<dbReference type="InterPro" id="IPR005066">
    <property type="entry name" value="MoCF_OxRdtse_dimer"/>
</dbReference>
<accession>A0ABR3GFW0</accession>
<evidence type="ECO:0000259" key="6">
    <source>
        <dbReference type="Pfam" id="PF03404"/>
    </source>
</evidence>
<keyword evidence="3" id="KW-0479">Metal-binding</keyword>
<dbReference type="Pfam" id="PF03404">
    <property type="entry name" value="Mo-co_dimer"/>
    <property type="match status" value="1"/>
</dbReference>
<evidence type="ECO:0000256" key="3">
    <source>
        <dbReference type="ARBA" id="ARBA00022723"/>
    </source>
</evidence>
<reference evidence="7 8" key="1">
    <citation type="submission" date="2024-02" db="EMBL/GenBank/DDBJ databases">
        <title>Discinaceae phylogenomics.</title>
        <authorList>
            <person name="Dirks A.C."/>
            <person name="James T.Y."/>
        </authorList>
    </citation>
    <scope>NUCLEOTIDE SEQUENCE [LARGE SCALE GENOMIC DNA]</scope>
    <source>
        <strain evidence="7 8">ACD0624</strain>
    </source>
</reference>
<comment type="cofactor">
    <cofactor evidence="1">
        <name>Mo-molybdopterin</name>
        <dbReference type="ChEBI" id="CHEBI:71302"/>
    </cofactor>
</comment>
<dbReference type="PRINTS" id="PR00407">
    <property type="entry name" value="EUMOPTERIN"/>
</dbReference>
<comment type="caution">
    <text evidence="7">The sequence shown here is derived from an EMBL/GenBank/DDBJ whole genome shotgun (WGS) entry which is preliminary data.</text>
</comment>
<keyword evidence="8" id="KW-1185">Reference proteome</keyword>
<dbReference type="InterPro" id="IPR014756">
    <property type="entry name" value="Ig_E-set"/>
</dbReference>
<dbReference type="InterPro" id="IPR000572">
    <property type="entry name" value="OxRdtase_Mopterin-bd_dom"/>
</dbReference>
<protein>
    <recommendedName>
        <fullName evidence="9">Sulfite oxidase</fullName>
    </recommendedName>
</protein>
<evidence type="ECO:0000259" key="5">
    <source>
        <dbReference type="Pfam" id="PF00174"/>
    </source>
</evidence>